<comment type="similarity">
    <text evidence="1">Belongs to the transferase hexapeptide repeat family.</text>
</comment>
<dbReference type="EMBL" id="JACIDV010000003">
    <property type="protein sequence ID" value="MBB3945327.1"/>
    <property type="molecule type" value="Genomic_DNA"/>
</dbReference>
<dbReference type="Proteomes" id="UP000565286">
    <property type="component" value="Unassembled WGS sequence"/>
</dbReference>
<evidence type="ECO:0000313" key="4">
    <source>
        <dbReference type="Proteomes" id="UP000565286"/>
    </source>
</evidence>
<keyword evidence="2 3" id="KW-0808">Transferase</keyword>
<dbReference type="AlphaFoldDB" id="A0A7W6C3Y7"/>
<dbReference type="SUPFAM" id="SSF51161">
    <property type="entry name" value="Trimeric LpxA-like enzymes"/>
    <property type="match status" value="1"/>
</dbReference>
<name>A0A7W6C3Y7_9HYPH</name>
<organism evidence="3 4">
    <name type="scientific">Rhizobium skierniewicense</name>
    <dbReference type="NCBI Taxonomy" id="984260"/>
    <lineage>
        <taxon>Bacteria</taxon>
        <taxon>Pseudomonadati</taxon>
        <taxon>Pseudomonadota</taxon>
        <taxon>Alphaproteobacteria</taxon>
        <taxon>Hyphomicrobiales</taxon>
        <taxon>Rhizobiaceae</taxon>
        <taxon>Rhizobium/Agrobacterium group</taxon>
        <taxon>Rhizobium</taxon>
    </lineage>
</organism>
<protein>
    <submittedName>
        <fullName evidence="3">Acetyltransferase-like isoleucine patch superfamily enzyme</fullName>
    </submittedName>
</protein>
<dbReference type="GO" id="GO:0008374">
    <property type="term" value="F:O-acyltransferase activity"/>
    <property type="evidence" value="ECO:0007669"/>
    <property type="project" value="TreeGrafter"/>
</dbReference>
<gene>
    <name evidence="3" type="ORF">GGQ73_001260</name>
</gene>
<evidence type="ECO:0000256" key="1">
    <source>
        <dbReference type="ARBA" id="ARBA00007274"/>
    </source>
</evidence>
<dbReference type="Gene3D" id="2.160.10.10">
    <property type="entry name" value="Hexapeptide repeat proteins"/>
    <property type="match status" value="1"/>
</dbReference>
<reference evidence="3 4" key="1">
    <citation type="submission" date="2020-08" db="EMBL/GenBank/DDBJ databases">
        <title>Genomic Encyclopedia of Type Strains, Phase IV (KMG-IV): sequencing the most valuable type-strain genomes for metagenomic binning, comparative biology and taxonomic classification.</title>
        <authorList>
            <person name="Goeker M."/>
        </authorList>
    </citation>
    <scope>NUCLEOTIDE SEQUENCE [LARGE SCALE GENOMIC DNA]</scope>
    <source>
        <strain evidence="3 4">DSM 26438</strain>
    </source>
</reference>
<keyword evidence="4" id="KW-1185">Reference proteome</keyword>
<dbReference type="InterPro" id="IPR011004">
    <property type="entry name" value="Trimer_LpxA-like_sf"/>
</dbReference>
<comment type="caution">
    <text evidence="3">The sequence shown here is derived from an EMBL/GenBank/DDBJ whole genome shotgun (WGS) entry which is preliminary data.</text>
</comment>
<evidence type="ECO:0000256" key="2">
    <source>
        <dbReference type="ARBA" id="ARBA00022679"/>
    </source>
</evidence>
<dbReference type="InterPro" id="IPR051159">
    <property type="entry name" value="Hexapeptide_acetyltransf"/>
</dbReference>
<evidence type="ECO:0000313" key="3">
    <source>
        <dbReference type="EMBL" id="MBB3945327.1"/>
    </source>
</evidence>
<sequence length="46" mass="4668">MILKGVTIGDGAVIAAGAVVTKDVPPRSVVAGNPAKIVRDDIAWEP</sequence>
<dbReference type="PANTHER" id="PTHR23416:SF23">
    <property type="entry name" value="ACETYLTRANSFERASE C18B11.09C-RELATED"/>
    <property type="match status" value="1"/>
</dbReference>
<accession>A0A7W6C3Y7</accession>
<proteinExistence type="inferred from homology"/>
<dbReference type="PANTHER" id="PTHR23416">
    <property type="entry name" value="SIALIC ACID SYNTHASE-RELATED"/>
    <property type="match status" value="1"/>
</dbReference>